<dbReference type="Proteomes" id="UP000708208">
    <property type="component" value="Unassembled WGS sequence"/>
</dbReference>
<organism evidence="3 4">
    <name type="scientific">Allacma fusca</name>
    <dbReference type="NCBI Taxonomy" id="39272"/>
    <lineage>
        <taxon>Eukaryota</taxon>
        <taxon>Metazoa</taxon>
        <taxon>Ecdysozoa</taxon>
        <taxon>Arthropoda</taxon>
        <taxon>Hexapoda</taxon>
        <taxon>Collembola</taxon>
        <taxon>Symphypleona</taxon>
        <taxon>Sminthuridae</taxon>
        <taxon>Allacma</taxon>
    </lineage>
</organism>
<sequence length="192" mass="21389">MCYVFYLIGALIVMACEFKFCEPCNQTGCYYFANKSCGCTRNVTTIPNLESMVRPNQHGGRFKEVSACFLRTADLKLAVVVLAVLGGIVAVLGVVALGYRFRGEVAVTCRTVERRTRALLGNAQETSRQWLRWDYGLQRTDSQDSDSNVTVETEVPPNHDEADFLVSGQQQIFFTAVSMLPFLLGTPILYGY</sequence>
<name>A0A8J2KQH4_9HEXA</name>
<gene>
    <name evidence="3" type="ORF">AFUS01_LOCUS27931</name>
</gene>
<evidence type="ECO:0000313" key="4">
    <source>
        <dbReference type="Proteomes" id="UP000708208"/>
    </source>
</evidence>
<proteinExistence type="predicted"/>
<evidence type="ECO:0000313" key="3">
    <source>
        <dbReference type="EMBL" id="CAG7817359.1"/>
    </source>
</evidence>
<dbReference type="EMBL" id="CAJVCH010392058">
    <property type="protein sequence ID" value="CAG7817359.1"/>
    <property type="molecule type" value="Genomic_DNA"/>
</dbReference>
<protein>
    <submittedName>
        <fullName evidence="3">Uncharacterized protein</fullName>
    </submittedName>
</protein>
<comment type="caution">
    <text evidence="3">The sequence shown here is derived from an EMBL/GenBank/DDBJ whole genome shotgun (WGS) entry which is preliminary data.</text>
</comment>
<accession>A0A8J2KQH4</accession>
<keyword evidence="2" id="KW-0732">Signal</keyword>
<feature type="signal peptide" evidence="2">
    <location>
        <begin position="1"/>
        <end position="21"/>
    </location>
</feature>
<keyword evidence="1" id="KW-0812">Transmembrane</keyword>
<feature type="transmembrane region" description="Helical" evidence="1">
    <location>
        <begin position="172"/>
        <end position="190"/>
    </location>
</feature>
<dbReference type="AlphaFoldDB" id="A0A8J2KQH4"/>
<reference evidence="3" key="1">
    <citation type="submission" date="2021-06" db="EMBL/GenBank/DDBJ databases">
        <authorList>
            <person name="Hodson N. C."/>
            <person name="Mongue J. A."/>
            <person name="Jaron S. K."/>
        </authorList>
    </citation>
    <scope>NUCLEOTIDE SEQUENCE</scope>
</reference>
<evidence type="ECO:0000256" key="1">
    <source>
        <dbReference type="SAM" id="Phobius"/>
    </source>
</evidence>
<feature type="chain" id="PRO_5035263618" evidence="2">
    <location>
        <begin position="22"/>
        <end position="192"/>
    </location>
</feature>
<keyword evidence="4" id="KW-1185">Reference proteome</keyword>
<evidence type="ECO:0000256" key="2">
    <source>
        <dbReference type="SAM" id="SignalP"/>
    </source>
</evidence>
<keyword evidence="1" id="KW-1133">Transmembrane helix</keyword>
<keyword evidence="1" id="KW-0472">Membrane</keyword>
<feature type="transmembrane region" description="Helical" evidence="1">
    <location>
        <begin position="77"/>
        <end position="99"/>
    </location>
</feature>